<evidence type="ECO:0000256" key="3">
    <source>
        <dbReference type="ARBA" id="ARBA00023026"/>
    </source>
</evidence>
<sequence>MAPVPRQVVRALIPLAMFMICVLGQAGCTCMLESPPIRPHGIIACRTRDPGEPPRAGRRSGVPTVAAGAIPGTFSVTSTGEAAYVLPLIAVPGRAGVEPRLALHYDSAAGEGVLGLGFSIAGLTAIAPCPKNRAQDEGEIRAVTYDGDDALCLDGKRLVVVGRAPGTVEFGTFPDTMVKVVGHYDAEEDAPAEALFFEAHLPSGLVIEYGRSESSRPLALGGAPRAWLAAAEESAVAAGAARTAPPPRARRRRATSATTTTRAAT</sequence>
<name>A0A2L0EY77_SORCE</name>
<dbReference type="Pfam" id="PF03534">
    <property type="entry name" value="SpvB"/>
    <property type="match status" value="1"/>
</dbReference>
<dbReference type="EMBL" id="CP012673">
    <property type="protein sequence ID" value="AUX44243.1"/>
    <property type="molecule type" value="Genomic_DNA"/>
</dbReference>
<dbReference type="GO" id="GO:0005576">
    <property type="term" value="C:extracellular region"/>
    <property type="evidence" value="ECO:0007669"/>
    <property type="project" value="UniProtKB-SubCell"/>
</dbReference>
<organism evidence="5 6">
    <name type="scientific">Sorangium cellulosum</name>
    <name type="common">Polyangium cellulosum</name>
    <dbReference type="NCBI Taxonomy" id="56"/>
    <lineage>
        <taxon>Bacteria</taxon>
        <taxon>Pseudomonadati</taxon>
        <taxon>Myxococcota</taxon>
        <taxon>Polyangia</taxon>
        <taxon>Polyangiales</taxon>
        <taxon>Polyangiaceae</taxon>
        <taxon>Sorangium</taxon>
    </lineage>
</organism>
<keyword evidence="2" id="KW-0964">Secreted</keyword>
<dbReference type="InterPro" id="IPR003284">
    <property type="entry name" value="Sal_SpvB"/>
</dbReference>
<feature type="region of interest" description="Disordered" evidence="4">
    <location>
        <begin position="236"/>
        <end position="265"/>
    </location>
</feature>
<reference evidence="5 6" key="1">
    <citation type="submission" date="2015-09" db="EMBL/GenBank/DDBJ databases">
        <title>Sorangium comparison.</title>
        <authorList>
            <person name="Zaburannyi N."/>
            <person name="Bunk B."/>
            <person name="Overmann J."/>
            <person name="Mueller R."/>
        </authorList>
    </citation>
    <scope>NUCLEOTIDE SEQUENCE [LARGE SCALE GENOMIC DNA]</scope>
    <source>
        <strain evidence="5 6">So ce26</strain>
    </source>
</reference>
<evidence type="ECO:0000313" key="5">
    <source>
        <dbReference type="EMBL" id="AUX44243.1"/>
    </source>
</evidence>
<keyword evidence="3" id="KW-0843">Virulence</keyword>
<dbReference type="AlphaFoldDB" id="A0A2L0EY77"/>
<gene>
    <name evidence="5" type="ORF">SOCE26_057070</name>
</gene>
<evidence type="ECO:0000256" key="4">
    <source>
        <dbReference type="SAM" id="MobiDB-lite"/>
    </source>
</evidence>
<comment type="subcellular location">
    <subcellularLocation>
        <location evidence="1">Secreted</location>
    </subcellularLocation>
</comment>
<proteinExistence type="predicted"/>
<dbReference type="GO" id="GO:0005737">
    <property type="term" value="C:cytoplasm"/>
    <property type="evidence" value="ECO:0007669"/>
    <property type="project" value="InterPro"/>
</dbReference>
<evidence type="ECO:0000256" key="1">
    <source>
        <dbReference type="ARBA" id="ARBA00004613"/>
    </source>
</evidence>
<evidence type="ECO:0000313" key="6">
    <source>
        <dbReference type="Proteomes" id="UP000238348"/>
    </source>
</evidence>
<protein>
    <recommendedName>
        <fullName evidence="7">Secreted protein</fullName>
    </recommendedName>
</protein>
<feature type="compositionally biased region" description="Low complexity" evidence="4">
    <location>
        <begin position="255"/>
        <end position="265"/>
    </location>
</feature>
<accession>A0A2L0EY77</accession>
<dbReference type="Proteomes" id="UP000238348">
    <property type="component" value="Chromosome"/>
</dbReference>
<evidence type="ECO:0008006" key="7">
    <source>
        <dbReference type="Google" id="ProtNLM"/>
    </source>
</evidence>
<evidence type="ECO:0000256" key="2">
    <source>
        <dbReference type="ARBA" id="ARBA00022525"/>
    </source>
</evidence>